<comment type="caution">
    <text evidence="2">The sequence shown here is derived from an EMBL/GenBank/DDBJ whole genome shotgun (WGS) entry which is preliminary data.</text>
</comment>
<evidence type="ECO:0000313" key="3">
    <source>
        <dbReference type="Proteomes" id="UP000252586"/>
    </source>
</evidence>
<organism evidence="2 3">
    <name type="scientific">Nocardia puris</name>
    <dbReference type="NCBI Taxonomy" id="208602"/>
    <lineage>
        <taxon>Bacteria</taxon>
        <taxon>Bacillati</taxon>
        <taxon>Actinomycetota</taxon>
        <taxon>Actinomycetes</taxon>
        <taxon>Mycobacteriales</taxon>
        <taxon>Nocardiaceae</taxon>
        <taxon>Nocardia</taxon>
    </lineage>
</organism>
<proteinExistence type="predicted"/>
<gene>
    <name evidence="2" type="ORF">DFR74_10413</name>
</gene>
<dbReference type="RefSeq" id="WP_067503793.1">
    <property type="nucleotide sequence ID" value="NZ_QNRE01000004.1"/>
</dbReference>
<protein>
    <submittedName>
        <fullName evidence="2">Uncharacterized protein</fullName>
    </submittedName>
</protein>
<dbReference type="AlphaFoldDB" id="A0A366DML7"/>
<sequence>MKDLILLGEALTEFNDAFQDTLLISTIAENMSCREVEALAAVLRASGHDDVAQMWIGSHAAYDVDGDRHYRPAPEPETRVDHRFGDLLVRAMGIGLTATYHGTIRVRDAVGEYLYDDFTVKLSCHDRRAEFPWKQGMAYAGREPEAGMILDSLLDDAHKYLTEPAEFHAQFGGGETVPCKEASAAIERFFELVGGDVVCALRDDGVETLVVVRDPARAPEWTPPGTFDVVHVGSGTVLSRHTGQEGRREADQAAEHWNSRPEHVRAILRVHARSTESNHRQEGGAA</sequence>
<dbReference type="STRING" id="1210090.GCA_001613185_00926"/>
<name>A0A366DML7_9NOCA</name>
<reference evidence="2 3" key="1">
    <citation type="submission" date="2018-06" db="EMBL/GenBank/DDBJ databases">
        <title>Genomic Encyclopedia of Type Strains, Phase IV (KMG-IV): sequencing the most valuable type-strain genomes for metagenomic binning, comparative biology and taxonomic classification.</title>
        <authorList>
            <person name="Goeker M."/>
        </authorList>
    </citation>
    <scope>NUCLEOTIDE SEQUENCE [LARGE SCALE GENOMIC DNA]</scope>
    <source>
        <strain evidence="2 3">DSM 44599</strain>
    </source>
</reference>
<evidence type="ECO:0000256" key="1">
    <source>
        <dbReference type="SAM" id="MobiDB-lite"/>
    </source>
</evidence>
<dbReference type="EMBL" id="QNRE01000004">
    <property type="protein sequence ID" value="RBO91311.1"/>
    <property type="molecule type" value="Genomic_DNA"/>
</dbReference>
<feature type="compositionally biased region" description="Basic and acidic residues" evidence="1">
    <location>
        <begin position="242"/>
        <end position="258"/>
    </location>
</feature>
<accession>A0A366DML7</accession>
<evidence type="ECO:0000313" key="2">
    <source>
        <dbReference type="EMBL" id="RBO91311.1"/>
    </source>
</evidence>
<keyword evidence="3" id="KW-1185">Reference proteome</keyword>
<feature type="region of interest" description="Disordered" evidence="1">
    <location>
        <begin position="239"/>
        <end position="258"/>
    </location>
</feature>
<dbReference type="Proteomes" id="UP000252586">
    <property type="component" value="Unassembled WGS sequence"/>
</dbReference>